<gene>
    <name evidence="2" type="ORF">SAMN05192579_1066</name>
</gene>
<organism evidence="2 3">
    <name type="scientific">Rhodanobacter glycinis</name>
    <dbReference type="NCBI Taxonomy" id="582702"/>
    <lineage>
        <taxon>Bacteria</taxon>
        <taxon>Pseudomonadati</taxon>
        <taxon>Pseudomonadota</taxon>
        <taxon>Gammaproteobacteria</taxon>
        <taxon>Lysobacterales</taxon>
        <taxon>Rhodanobacteraceae</taxon>
        <taxon>Rhodanobacter</taxon>
    </lineage>
</organism>
<dbReference type="Gene3D" id="3.30.1150.10">
    <property type="match status" value="1"/>
</dbReference>
<proteinExistence type="predicted"/>
<name>A0A1I4BZK0_9GAMM</name>
<protein>
    <recommendedName>
        <fullName evidence="4">Energy transducer TonB</fullName>
    </recommendedName>
</protein>
<dbReference type="AlphaFoldDB" id="A0A1I4BZK0"/>
<keyword evidence="3" id="KW-1185">Reference proteome</keyword>
<dbReference type="Proteomes" id="UP000198725">
    <property type="component" value="Unassembled WGS sequence"/>
</dbReference>
<accession>A0A1I4BZK0</accession>
<feature type="signal peptide" evidence="1">
    <location>
        <begin position="1"/>
        <end position="21"/>
    </location>
</feature>
<dbReference type="EMBL" id="FOSR01000006">
    <property type="protein sequence ID" value="SFK73331.1"/>
    <property type="molecule type" value="Genomic_DNA"/>
</dbReference>
<sequence>MKALLAALSLLVLPGLMPALAHTPPAQAEASMLLAGSITVSPQGAVQSYTVDKLATLPAPVQQLLTQNVPHWRFEPVIDHGHAVAAKAAMHLRIVATPTDKDHFALRIASQWFGNAANTYGLTIKNQTLPHYPGREIKERVSGTVYLVARINRQGKVDQVAAEQVNLRVRGPEMLMRMWRKDFADASVRAASHWTYNVPASGAAATRQAWIVRIPVSYTLHEMGKAKARSYGTWTAYLPGPREKISWLKPEASVPGSADALPDNGLYLADQSLHLITTPKS</sequence>
<reference evidence="3" key="1">
    <citation type="submission" date="2016-10" db="EMBL/GenBank/DDBJ databases">
        <authorList>
            <person name="Varghese N."/>
            <person name="Submissions S."/>
        </authorList>
    </citation>
    <scope>NUCLEOTIDE SEQUENCE [LARGE SCALE GENOMIC DNA]</scope>
    <source>
        <strain evidence="3">MO64</strain>
    </source>
</reference>
<keyword evidence="1" id="KW-0732">Signal</keyword>
<evidence type="ECO:0000256" key="1">
    <source>
        <dbReference type="SAM" id="SignalP"/>
    </source>
</evidence>
<evidence type="ECO:0000313" key="2">
    <source>
        <dbReference type="EMBL" id="SFK73331.1"/>
    </source>
</evidence>
<evidence type="ECO:0000313" key="3">
    <source>
        <dbReference type="Proteomes" id="UP000198725"/>
    </source>
</evidence>
<feature type="chain" id="PRO_5011458942" description="Energy transducer TonB" evidence="1">
    <location>
        <begin position="22"/>
        <end position="281"/>
    </location>
</feature>
<evidence type="ECO:0008006" key="4">
    <source>
        <dbReference type="Google" id="ProtNLM"/>
    </source>
</evidence>